<keyword evidence="2" id="KW-0732">Signal</keyword>
<name>A0AAV5N4S6_9GAMM</name>
<dbReference type="RefSeq" id="WP_027275210.1">
    <property type="nucleotide sequence ID" value="NZ_BRLH01000010.1"/>
</dbReference>
<accession>A0AAV5N4S6</accession>
<reference evidence="3" key="1">
    <citation type="submission" date="2022-06" db="EMBL/GenBank/DDBJ databases">
        <title>Draft genome sequences of Leminorella grimontii str. JCM5902.</title>
        <authorList>
            <person name="Wakabayashi Y."/>
            <person name="Kojima K."/>
        </authorList>
    </citation>
    <scope>NUCLEOTIDE SEQUENCE</scope>
    <source>
        <strain evidence="3">JCM 5902</strain>
    </source>
</reference>
<feature type="compositionally biased region" description="Low complexity" evidence="1">
    <location>
        <begin position="58"/>
        <end position="71"/>
    </location>
</feature>
<dbReference type="EMBL" id="BRLH01000010">
    <property type="protein sequence ID" value="GKX56980.1"/>
    <property type="molecule type" value="Genomic_DNA"/>
</dbReference>
<evidence type="ECO:0000256" key="2">
    <source>
        <dbReference type="SAM" id="SignalP"/>
    </source>
</evidence>
<feature type="chain" id="PRO_5043316089" evidence="2">
    <location>
        <begin position="22"/>
        <end position="71"/>
    </location>
</feature>
<evidence type="ECO:0000313" key="4">
    <source>
        <dbReference type="Proteomes" id="UP001058124"/>
    </source>
</evidence>
<sequence>MKKLLPLAVASLFVLSSSVFAAETATAPAAEGQQAAQHKTADKTKQHKKHAKKKAEAQKPAQQEAQQPAAK</sequence>
<feature type="signal peptide" evidence="2">
    <location>
        <begin position="1"/>
        <end position="21"/>
    </location>
</feature>
<gene>
    <name evidence="3" type="primary">asr</name>
    <name evidence="3" type="ORF">SOASR030_30920</name>
</gene>
<organism evidence="3 4">
    <name type="scientific">Leminorella grimontii</name>
    <dbReference type="NCBI Taxonomy" id="82981"/>
    <lineage>
        <taxon>Bacteria</taxon>
        <taxon>Pseudomonadati</taxon>
        <taxon>Pseudomonadota</taxon>
        <taxon>Gammaproteobacteria</taxon>
        <taxon>Enterobacterales</taxon>
        <taxon>Budviciaceae</taxon>
        <taxon>Leminorella</taxon>
    </lineage>
</organism>
<evidence type="ECO:0000313" key="3">
    <source>
        <dbReference type="EMBL" id="GKX56980.1"/>
    </source>
</evidence>
<feature type="region of interest" description="Disordered" evidence="1">
    <location>
        <begin position="26"/>
        <end position="71"/>
    </location>
</feature>
<evidence type="ECO:0000256" key="1">
    <source>
        <dbReference type="SAM" id="MobiDB-lite"/>
    </source>
</evidence>
<dbReference type="AlphaFoldDB" id="A0AAV5N4S6"/>
<proteinExistence type="predicted"/>
<protein>
    <submittedName>
        <fullName evidence="3">Acid shock protein</fullName>
    </submittedName>
</protein>
<dbReference type="Proteomes" id="UP001058124">
    <property type="component" value="Unassembled WGS sequence"/>
</dbReference>
<feature type="compositionally biased region" description="Low complexity" evidence="1">
    <location>
        <begin position="26"/>
        <end position="38"/>
    </location>
</feature>
<comment type="caution">
    <text evidence="3">The sequence shown here is derived from an EMBL/GenBank/DDBJ whole genome shotgun (WGS) entry which is preliminary data.</text>
</comment>
<keyword evidence="4" id="KW-1185">Reference proteome</keyword>